<feature type="chain" id="PRO_5039188166" evidence="1">
    <location>
        <begin position="28"/>
        <end position="62"/>
    </location>
</feature>
<dbReference type="Proteomes" id="UP000500953">
    <property type="component" value="Chromosome"/>
</dbReference>
<organism evidence="2 3">
    <name type="scientific">Nocardia terpenica</name>
    <dbReference type="NCBI Taxonomy" id="455432"/>
    <lineage>
        <taxon>Bacteria</taxon>
        <taxon>Bacillati</taxon>
        <taxon>Actinomycetota</taxon>
        <taxon>Actinomycetes</taxon>
        <taxon>Mycobacteriales</taxon>
        <taxon>Nocardiaceae</taxon>
        <taxon>Nocardia</taxon>
    </lineage>
</organism>
<gene>
    <name evidence="2" type="ORF">F6W96_34015</name>
</gene>
<sequence length="62" mass="5875">MSVRAFVLPICAAAVLLSACTAGPTSPAPVAVGGIDKVRGDLDGLVRSGAVGALAASPAPTS</sequence>
<evidence type="ECO:0000256" key="1">
    <source>
        <dbReference type="SAM" id="SignalP"/>
    </source>
</evidence>
<dbReference type="AlphaFoldDB" id="A0A6G9ZB40"/>
<evidence type="ECO:0000313" key="3">
    <source>
        <dbReference type="Proteomes" id="UP000500953"/>
    </source>
</evidence>
<keyword evidence="1" id="KW-0732">Signal</keyword>
<dbReference type="RefSeq" id="WP_167490025.1">
    <property type="nucleotide sequence ID" value="NZ_CP046173.1"/>
</dbReference>
<evidence type="ECO:0000313" key="2">
    <source>
        <dbReference type="EMBL" id="QIS22611.1"/>
    </source>
</evidence>
<protein>
    <submittedName>
        <fullName evidence="2">Uncharacterized protein</fullName>
    </submittedName>
</protein>
<dbReference type="EMBL" id="CP046173">
    <property type="protein sequence ID" value="QIS22611.1"/>
    <property type="molecule type" value="Genomic_DNA"/>
</dbReference>
<proteinExistence type="predicted"/>
<name>A0A6G9ZB40_9NOCA</name>
<accession>A0A6G9ZB40</accession>
<reference evidence="2 3" key="1">
    <citation type="journal article" date="2019" name="ACS Chem. Biol.">
        <title>Identification and Mobilization of a Cryptic Antibiotic Biosynthesis Gene Locus from a Human-Pathogenic Nocardia Isolate.</title>
        <authorList>
            <person name="Herisse M."/>
            <person name="Ishida K."/>
            <person name="Porter J.L."/>
            <person name="Howden B."/>
            <person name="Hertweck C."/>
            <person name="Stinear T.P."/>
            <person name="Pidot S.J."/>
        </authorList>
    </citation>
    <scope>NUCLEOTIDE SEQUENCE [LARGE SCALE GENOMIC DNA]</scope>
    <source>
        <strain evidence="2 3">AUSMDU00012715</strain>
    </source>
</reference>
<feature type="signal peptide" evidence="1">
    <location>
        <begin position="1"/>
        <end position="27"/>
    </location>
</feature>
<dbReference type="PROSITE" id="PS51257">
    <property type="entry name" value="PROKAR_LIPOPROTEIN"/>
    <property type="match status" value="1"/>
</dbReference>